<protein>
    <submittedName>
        <fullName evidence="2">DUF2384 domain-containing protein</fullName>
    </submittedName>
</protein>
<proteinExistence type="predicted"/>
<dbReference type="RefSeq" id="WP_182387618.1">
    <property type="nucleotide sequence ID" value="NZ_CP060529.1"/>
</dbReference>
<accession>A0A7W2L3Z9</accession>
<dbReference type="EMBL" id="JACGDG010000019">
    <property type="protein sequence ID" value="MBA6118058.1"/>
    <property type="molecule type" value="Genomic_DNA"/>
</dbReference>
<evidence type="ECO:0000259" key="1">
    <source>
        <dbReference type="Pfam" id="PF09722"/>
    </source>
</evidence>
<sequence>MPISPPGFRNPTDCLTQIKTEHLSQLNIFLLVKDGFALQDVRAMVSISKLYASSKVIDRILGKSKPHKTDDGSLRLNASQSAIAFQFAKVLEQAAKVFGSLPLAEEWLQKPCRHLAGLVPLTLVDNPLGYRAIEDYLGRVELGVYQ</sequence>
<evidence type="ECO:0000313" key="2">
    <source>
        <dbReference type="EMBL" id="MBA6118058.1"/>
    </source>
</evidence>
<gene>
    <name evidence="2" type="ORF">H4C47_20285</name>
</gene>
<reference evidence="2 3" key="1">
    <citation type="submission" date="2020-07" db="EMBL/GenBank/DDBJ databases">
        <title>Diversity of carbapenemase encoding genes among Pseudomonas putida group clinical isolates in a tertiary Brazilian hospital.</title>
        <authorList>
            <person name="Alberto-Lei F."/>
            <person name="Nodari C.S."/>
            <person name="Streling A.P."/>
            <person name="Paulino J.T."/>
            <person name="Bessa-Neto F.O."/>
            <person name="Cayo R."/>
            <person name="Gales A.C."/>
        </authorList>
    </citation>
    <scope>NUCLEOTIDE SEQUENCE [LARGE SCALE GENOMIC DNA]</scope>
    <source>
        <strain evidence="2 3">12464</strain>
    </source>
</reference>
<evidence type="ECO:0000313" key="3">
    <source>
        <dbReference type="Proteomes" id="UP000553948"/>
    </source>
</evidence>
<dbReference type="Proteomes" id="UP000553948">
    <property type="component" value="Unassembled WGS sequence"/>
</dbReference>
<dbReference type="Pfam" id="PF09722">
    <property type="entry name" value="Xre_MbcA_ParS_C"/>
    <property type="match status" value="1"/>
</dbReference>
<feature type="domain" description="Antitoxin Xre/MbcA/ParS-like toxin-binding" evidence="1">
    <location>
        <begin position="93"/>
        <end position="141"/>
    </location>
</feature>
<dbReference type="InterPro" id="IPR024467">
    <property type="entry name" value="Xre/MbcA/ParS-like_toxin-bd"/>
</dbReference>
<organism evidence="2 3">
    <name type="scientific">Pseudomonas putida</name>
    <name type="common">Arthrobacter siderocapsulatus</name>
    <dbReference type="NCBI Taxonomy" id="303"/>
    <lineage>
        <taxon>Bacteria</taxon>
        <taxon>Pseudomonadati</taxon>
        <taxon>Pseudomonadota</taxon>
        <taxon>Gammaproteobacteria</taxon>
        <taxon>Pseudomonadales</taxon>
        <taxon>Pseudomonadaceae</taxon>
        <taxon>Pseudomonas</taxon>
    </lineage>
</organism>
<comment type="caution">
    <text evidence="2">The sequence shown here is derived from an EMBL/GenBank/DDBJ whole genome shotgun (WGS) entry which is preliminary data.</text>
</comment>
<name>A0A7W2L3Z9_PSEPU</name>
<dbReference type="AlphaFoldDB" id="A0A7W2L3Z9"/>